<keyword evidence="2" id="KW-0732">Signal</keyword>
<accession>A0A371XD10</accession>
<evidence type="ECO:0008006" key="5">
    <source>
        <dbReference type="Google" id="ProtNLM"/>
    </source>
</evidence>
<dbReference type="AlphaFoldDB" id="A0A371XD10"/>
<evidence type="ECO:0000256" key="1">
    <source>
        <dbReference type="SAM" id="MobiDB-lite"/>
    </source>
</evidence>
<protein>
    <recommendedName>
        <fullName evidence="5">DUF680 domain-containing protein</fullName>
    </recommendedName>
</protein>
<keyword evidence="4" id="KW-1185">Reference proteome</keyword>
<reference evidence="4" key="1">
    <citation type="submission" date="2018-08" db="EMBL/GenBank/DDBJ databases">
        <authorList>
            <person name="Im W.T."/>
        </authorList>
    </citation>
    <scope>NUCLEOTIDE SEQUENCE [LARGE SCALE GENOMIC DNA]</scope>
    <source>
        <strain evidence="4">LA-28</strain>
    </source>
</reference>
<sequence length="83" mass="8914">MRFIKGNKEMKTASIALAAILALSNTAFAAGETKHTVKIDKPVAQEQLVDTTTTGSIKSDAQTNSDRPRLGFDANPFSFGSFH</sequence>
<feature type="chain" id="PRO_5016795525" description="DUF680 domain-containing protein" evidence="2">
    <location>
        <begin position="30"/>
        <end position="83"/>
    </location>
</feature>
<gene>
    <name evidence="3" type="ORF">DY251_12995</name>
</gene>
<feature type="signal peptide" evidence="2">
    <location>
        <begin position="1"/>
        <end position="29"/>
    </location>
</feature>
<feature type="region of interest" description="Disordered" evidence="1">
    <location>
        <begin position="50"/>
        <end position="83"/>
    </location>
</feature>
<comment type="caution">
    <text evidence="3">The sequence shown here is derived from an EMBL/GenBank/DDBJ whole genome shotgun (WGS) entry which is preliminary data.</text>
</comment>
<evidence type="ECO:0000313" key="4">
    <source>
        <dbReference type="Proteomes" id="UP000262379"/>
    </source>
</evidence>
<organism evidence="3 4">
    <name type="scientific">Mesorhizobium denitrificans</name>
    <dbReference type="NCBI Taxonomy" id="2294114"/>
    <lineage>
        <taxon>Bacteria</taxon>
        <taxon>Pseudomonadati</taxon>
        <taxon>Pseudomonadota</taxon>
        <taxon>Alphaproteobacteria</taxon>
        <taxon>Hyphomicrobiales</taxon>
        <taxon>Phyllobacteriaceae</taxon>
        <taxon>Mesorhizobium</taxon>
    </lineage>
</organism>
<evidence type="ECO:0000256" key="2">
    <source>
        <dbReference type="SAM" id="SignalP"/>
    </source>
</evidence>
<proteinExistence type="predicted"/>
<dbReference type="Proteomes" id="UP000262379">
    <property type="component" value="Unassembled WGS sequence"/>
</dbReference>
<feature type="compositionally biased region" description="Polar residues" evidence="1">
    <location>
        <begin position="50"/>
        <end position="65"/>
    </location>
</feature>
<dbReference type="EMBL" id="QURN01000009">
    <property type="protein sequence ID" value="RFC67083.1"/>
    <property type="molecule type" value="Genomic_DNA"/>
</dbReference>
<name>A0A371XD10_9HYPH</name>
<evidence type="ECO:0000313" key="3">
    <source>
        <dbReference type="EMBL" id="RFC67083.1"/>
    </source>
</evidence>